<proteinExistence type="predicted"/>
<name>A0ABU0HH69_9HYPH</name>
<organism evidence="3 4">
    <name type="scientific">Methylobacterium persicinum</name>
    <dbReference type="NCBI Taxonomy" id="374426"/>
    <lineage>
        <taxon>Bacteria</taxon>
        <taxon>Pseudomonadati</taxon>
        <taxon>Pseudomonadota</taxon>
        <taxon>Alphaproteobacteria</taxon>
        <taxon>Hyphomicrobiales</taxon>
        <taxon>Methylobacteriaceae</taxon>
        <taxon>Methylobacterium</taxon>
    </lineage>
</organism>
<feature type="signal peptide" evidence="2">
    <location>
        <begin position="1"/>
        <end position="22"/>
    </location>
</feature>
<comment type="caution">
    <text evidence="3">The sequence shown here is derived from an EMBL/GenBank/DDBJ whole genome shotgun (WGS) entry which is preliminary data.</text>
</comment>
<dbReference type="RefSeq" id="WP_238250800.1">
    <property type="nucleotide sequence ID" value="NZ_BPQX01000044.1"/>
</dbReference>
<keyword evidence="4" id="KW-1185">Reference proteome</keyword>
<accession>A0ABU0HH69</accession>
<feature type="compositionally biased region" description="Basic and acidic residues" evidence="1">
    <location>
        <begin position="63"/>
        <end position="79"/>
    </location>
</feature>
<feature type="region of interest" description="Disordered" evidence="1">
    <location>
        <begin position="33"/>
        <end position="79"/>
    </location>
</feature>
<evidence type="ECO:0000313" key="3">
    <source>
        <dbReference type="EMBL" id="MDQ0440849.1"/>
    </source>
</evidence>
<gene>
    <name evidence="3" type="ORF">QO016_000326</name>
</gene>
<evidence type="ECO:0000256" key="1">
    <source>
        <dbReference type="SAM" id="MobiDB-lite"/>
    </source>
</evidence>
<reference evidence="3 4" key="1">
    <citation type="submission" date="2023-07" db="EMBL/GenBank/DDBJ databases">
        <title>Genomic Encyclopedia of Type Strains, Phase IV (KMG-IV): sequencing the most valuable type-strain genomes for metagenomic binning, comparative biology and taxonomic classification.</title>
        <authorList>
            <person name="Goeker M."/>
        </authorList>
    </citation>
    <scope>NUCLEOTIDE SEQUENCE [LARGE SCALE GENOMIC DNA]</scope>
    <source>
        <strain evidence="3 4">DSM 19562</strain>
    </source>
</reference>
<protein>
    <recommendedName>
        <fullName evidence="5">Secreted protein</fullName>
    </recommendedName>
</protein>
<feature type="chain" id="PRO_5046628124" description="Secreted protein" evidence="2">
    <location>
        <begin position="23"/>
        <end position="79"/>
    </location>
</feature>
<feature type="compositionally biased region" description="Basic and acidic residues" evidence="1">
    <location>
        <begin position="40"/>
        <end position="53"/>
    </location>
</feature>
<keyword evidence="2" id="KW-0732">Signal</keyword>
<sequence length="79" mass="8567">MRLFVPAAALLLAGLTPHFAAAQTTVIERDRPDAVVVDRPSTERKTVETRESSDGCSSKTVRKTNDMGDSKTVTKESCD</sequence>
<evidence type="ECO:0008006" key="5">
    <source>
        <dbReference type="Google" id="ProtNLM"/>
    </source>
</evidence>
<evidence type="ECO:0000313" key="4">
    <source>
        <dbReference type="Proteomes" id="UP001236369"/>
    </source>
</evidence>
<dbReference type="Proteomes" id="UP001236369">
    <property type="component" value="Unassembled WGS sequence"/>
</dbReference>
<dbReference type="EMBL" id="JAUSVV010000001">
    <property type="protein sequence ID" value="MDQ0440849.1"/>
    <property type="molecule type" value="Genomic_DNA"/>
</dbReference>
<evidence type="ECO:0000256" key="2">
    <source>
        <dbReference type="SAM" id="SignalP"/>
    </source>
</evidence>